<dbReference type="Proteomes" id="UP000001062">
    <property type="component" value="Chromosome"/>
</dbReference>
<dbReference type="RefSeq" id="WP_013659570.1">
    <property type="nucleotide sequence ID" value="NC_015276.1"/>
</dbReference>
<protein>
    <submittedName>
        <fullName evidence="6">Transcriptional regulator, LysR family</fullName>
    </submittedName>
</protein>
<evidence type="ECO:0000256" key="1">
    <source>
        <dbReference type="ARBA" id="ARBA00009437"/>
    </source>
</evidence>
<dbReference type="SUPFAM" id="SSF53850">
    <property type="entry name" value="Periplasmic binding protein-like II"/>
    <property type="match status" value="1"/>
</dbReference>
<evidence type="ECO:0000313" key="7">
    <source>
        <dbReference type="Proteomes" id="UP000001062"/>
    </source>
</evidence>
<comment type="similarity">
    <text evidence="1">Belongs to the LysR transcriptional regulatory family.</text>
</comment>
<keyword evidence="7" id="KW-1185">Reference proteome</keyword>
<keyword evidence="4" id="KW-0804">Transcription</keyword>
<keyword evidence="2" id="KW-0805">Transcription regulation</keyword>
<dbReference type="KEGG" id="mme:Marme_0363"/>
<proteinExistence type="inferred from homology"/>
<dbReference type="Pfam" id="PF00126">
    <property type="entry name" value="HTH_1"/>
    <property type="match status" value="1"/>
</dbReference>
<dbReference type="OrthoDB" id="9815676at2"/>
<dbReference type="InterPro" id="IPR058163">
    <property type="entry name" value="LysR-type_TF_proteobact-type"/>
</dbReference>
<dbReference type="Gene3D" id="1.10.10.10">
    <property type="entry name" value="Winged helix-like DNA-binding domain superfamily/Winged helix DNA-binding domain"/>
    <property type="match status" value="1"/>
</dbReference>
<dbReference type="HOGENOM" id="CLU_039613_16_2_6"/>
<keyword evidence="3" id="KW-0238">DNA-binding</keyword>
<dbReference type="SUPFAM" id="SSF46785">
    <property type="entry name" value="Winged helix' DNA-binding domain"/>
    <property type="match status" value="1"/>
</dbReference>
<accession>F2JYN9</accession>
<dbReference type="GO" id="GO:0043565">
    <property type="term" value="F:sequence-specific DNA binding"/>
    <property type="evidence" value="ECO:0007669"/>
    <property type="project" value="TreeGrafter"/>
</dbReference>
<dbReference type="AlphaFoldDB" id="F2JYN9"/>
<dbReference type="PATRIC" id="fig|717774.3.peg.371"/>
<dbReference type="STRING" id="717774.Marme_0363"/>
<dbReference type="PANTHER" id="PTHR30537:SF5">
    <property type="entry name" value="HTH-TYPE TRANSCRIPTIONAL ACTIVATOR TTDR-RELATED"/>
    <property type="match status" value="1"/>
</dbReference>
<evidence type="ECO:0000256" key="4">
    <source>
        <dbReference type="ARBA" id="ARBA00023163"/>
    </source>
</evidence>
<organism evidence="6 7">
    <name type="scientific">Marinomonas mediterranea (strain ATCC 700492 / JCM 21426 / NBRC 103028 / MMB-1)</name>
    <dbReference type="NCBI Taxonomy" id="717774"/>
    <lineage>
        <taxon>Bacteria</taxon>
        <taxon>Pseudomonadati</taxon>
        <taxon>Pseudomonadota</taxon>
        <taxon>Gammaproteobacteria</taxon>
        <taxon>Oceanospirillales</taxon>
        <taxon>Oceanospirillaceae</taxon>
        <taxon>Marinomonas</taxon>
    </lineage>
</organism>
<dbReference type="InterPro" id="IPR036390">
    <property type="entry name" value="WH_DNA-bd_sf"/>
</dbReference>
<dbReference type="CDD" id="cd08422">
    <property type="entry name" value="PBP2_CrgA_like"/>
    <property type="match status" value="1"/>
</dbReference>
<dbReference type="PANTHER" id="PTHR30537">
    <property type="entry name" value="HTH-TYPE TRANSCRIPTIONAL REGULATOR"/>
    <property type="match status" value="1"/>
</dbReference>
<dbReference type="EMBL" id="CP002583">
    <property type="protein sequence ID" value="ADZ89664.1"/>
    <property type="molecule type" value="Genomic_DNA"/>
</dbReference>
<evidence type="ECO:0000259" key="5">
    <source>
        <dbReference type="PROSITE" id="PS50931"/>
    </source>
</evidence>
<dbReference type="GO" id="GO:0006351">
    <property type="term" value="P:DNA-templated transcription"/>
    <property type="evidence" value="ECO:0007669"/>
    <property type="project" value="TreeGrafter"/>
</dbReference>
<reference evidence="6 7" key="1">
    <citation type="journal article" date="2012" name="Stand. Genomic Sci.">
        <title>Complete genome sequence of the melanogenic marine bacterium Marinomonas mediterranea type strain (MMB-1(T)).</title>
        <authorList>
            <person name="Lucas-Elio P."/>
            <person name="Goodwin L."/>
            <person name="Woyke T."/>
            <person name="Pitluck S."/>
            <person name="Nolan M."/>
            <person name="Kyrpides N.C."/>
            <person name="Detter J.C."/>
            <person name="Copeland A."/>
            <person name="Teshima H."/>
            <person name="Bruce D."/>
            <person name="Detter C."/>
            <person name="Tapia R."/>
            <person name="Han S."/>
            <person name="Land M.L."/>
            <person name="Ivanova N."/>
            <person name="Mikhailova N."/>
            <person name="Johnston A.W."/>
            <person name="Sanchez-Amat A."/>
        </authorList>
    </citation>
    <scope>NUCLEOTIDE SEQUENCE [LARGE SCALE GENOMIC DNA]</scope>
    <source>
        <strain evidence="7">ATCC 700492 / JCM 21426 / NBRC 103028 / MMB-1</strain>
    </source>
</reference>
<dbReference type="InterPro" id="IPR005119">
    <property type="entry name" value="LysR_subst-bd"/>
</dbReference>
<gene>
    <name evidence="6" type="ordered locus">Marme_0363</name>
</gene>
<evidence type="ECO:0000256" key="2">
    <source>
        <dbReference type="ARBA" id="ARBA00023015"/>
    </source>
</evidence>
<dbReference type="eggNOG" id="COG0583">
    <property type="taxonomic scope" value="Bacteria"/>
</dbReference>
<feature type="domain" description="HTH lysR-type" evidence="5">
    <location>
        <begin position="1"/>
        <end position="65"/>
    </location>
</feature>
<dbReference type="Pfam" id="PF03466">
    <property type="entry name" value="LysR_substrate"/>
    <property type="match status" value="1"/>
</dbReference>
<evidence type="ECO:0000313" key="6">
    <source>
        <dbReference type="EMBL" id="ADZ89664.1"/>
    </source>
</evidence>
<name>F2JYN9_MARM1</name>
<sequence length="308" mass="34531">MTPNQLLELLPELAVFVAVVEEGSFTNAGKKLGLPPSSISRTISKLETGLTTKLLERTTRRVAVNSIGREVFESAKNMLNSAKSAVDITQSRQNHLTGELRIAAPKAFTKLILASIVFEFMEANPTLTLKVTASDHIIDPSSGEVDLIYRLTNQPIDGLVARKVANVKQVICASPTYLKRKQIPSRPEDLTQHNCISLGEFEGDHIWYFDQSGHTEKVKTQGNFSSNHSEIRKEAVLRHMGISAFPEFAVKEELESEMFIPLLQDWHFSGTYQGEVFAQYSQSRYVPIQIRRFIEFSTPRIAHVLSDD</sequence>
<dbReference type="FunFam" id="1.10.10.10:FF:000001">
    <property type="entry name" value="LysR family transcriptional regulator"/>
    <property type="match status" value="1"/>
</dbReference>
<dbReference type="InterPro" id="IPR000847">
    <property type="entry name" value="LysR_HTH_N"/>
</dbReference>
<dbReference type="PROSITE" id="PS50931">
    <property type="entry name" value="HTH_LYSR"/>
    <property type="match status" value="1"/>
</dbReference>
<dbReference type="Gene3D" id="3.40.190.290">
    <property type="match status" value="1"/>
</dbReference>
<dbReference type="GO" id="GO:0003700">
    <property type="term" value="F:DNA-binding transcription factor activity"/>
    <property type="evidence" value="ECO:0007669"/>
    <property type="project" value="InterPro"/>
</dbReference>
<dbReference type="InterPro" id="IPR036388">
    <property type="entry name" value="WH-like_DNA-bd_sf"/>
</dbReference>
<evidence type="ECO:0000256" key="3">
    <source>
        <dbReference type="ARBA" id="ARBA00023125"/>
    </source>
</evidence>